<keyword evidence="3" id="KW-1185">Reference proteome</keyword>
<accession>A0AAP0JQN7</accession>
<evidence type="ECO:0000259" key="1">
    <source>
        <dbReference type="Pfam" id="PF13883"/>
    </source>
</evidence>
<dbReference type="Gene3D" id="2.30.110.10">
    <property type="entry name" value="Electron Transport, Fmn-binding Protein, Chain A"/>
    <property type="match status" value="1"/>
</dbReference>
<gene>
    <name evidence="2" type="ORF">Sjap_008673</name>
</gene>
<evidence type="ECO:0000313" key="3">
    <source>
        <dbReference type="Proteomes" id="UP001417504"/>
    </source>
</evidence>
<organism evidence="2 3">
    <name type="scientific">Stephania japonica</name>
    <dbReference type="NCBI Taxonomy" id="461633"/>
    <lineage>
        <taxon>Eukaryota</taxon>
        <taxon>Viridiplantae</taxon>
        <taxon>Streptophyta</taxon>
        <taxon>Embryophyta</taxon>
        <taxon>Tracheophyta</taxon>
        <taxon>Spermatophyta</taxon>
        <taxon>Magnoliopsida</taxon>
        <taxon>Ranunculales</taxon>
        <taxon>Menispermaceae</taxon>
        <taxon>Menispermoideae</taxon>
        <taxon>Cissampelideae</taxon>
        <taxon>Stephania</taxon>
    </lineage>
</organism>
<name>A0AAP0JQN7_9MAGN</name>
<reference evidence="2 3" key="1">
    <citation type="submission" date="2024-01" db="EMBL/GenBank/DDBJ databases">
        <title>Genome assemblies of Stephania.</title>
        <authorList>
            <person name="Yang L."/>
        </authorList>
    </citation>
    <scope>NUCLEOTIDE SEQUENCE [LARGE SCALE GENOMIC DNA]</scope>
    <source>
        <strain evidence="2">QJT</strain>
        <tissue evidence="2">Leaf</tissue>
    </source>
</reference>
<dbReference type="AlphaFoldDB" id="A0AAP0JQN7"/>
<sequence length="189" mass="21364">MASEGVSDYLFGLMPNHTVDPVGVARWLVCKNFWGTLCTINNEQEGAPFGHVVSFSDGFPDRGRGVPYFYLTKYDITVRNIEKDARVAFVVSELGLGPVSGRDPQDPTVVKLTMTGKLGKLDRHSAEGQFALLALYAKHPEMKTKWPADHDFEVYKLENIKDLFLLFERANPVHVPVEEYLRYPKKMAE</sequence>
<dbReference type="InterPro" id="IPR012349">
    <property type="entry name" value="Split_barrel_FMN-bd"/>
</dbReference>
<dbReference type="InterPro" id="IPR055343">
    <property type="entry name" value="CREG_beta-barrel"/>
</dbReference>
<protein>
    <recommendedName>
        <fullName evidence="1">CREG-like beta-barrel domain-containing protein</fullName>
    </recommendedName>
</protein>
<dbReference type="Pfam" id="PF13883">
    <property type="entry name" value="CREG_beta-barrel"/>
    <property type="match status" value="1"/>
</dbReference>
<dbReference type="Proteomes" id="UP001417504">
    <property type="component" value="Unassembled WGS sequence"/>
</dbReference>
<dbReference type="GO" id="GO:0005737">
    <property type="term" value="C:cytoplasm"/>
    <property type="evidence" value="ECO:0007669"/>
    <property type="project" value="UniProtKB-ARBA"/>
</dbReference>
<dbReference type="EMBL" id="JBBNAE010000003">
    <property type="protein sequence ID" value="KAK9138079.1"/>
    <property type="molecule type" value="Genomic_DNA"/>
</dbReference>
<evidence type="ECO:0000313" key="2">
    <source>
        <dbReference type="EMBL" id="KAK9138079.1"/>
    </source>
</evidence>
<dbReference type="PANTHER" id="PTHR13343">
    <property type="entry name" value="CREG1 PROTEIN"/>
    <property type="match status" value="1"/>
</dbReference>
<feature type="domain" description="CREG-like beta-barrel" evidence="1">
    <location>
        <begin position="23"/>
        <end position="181"/>
    </location>
</feature>
<dbReference type="SUPFAM" id="SSF50475">
    <property type="entry name" value="FMN-binding split barrel"/>
    <property type="match status" value="1"/>
</dbReference>
<comment type="caution">
    <text evidence="2">The sequence shown here is derived from an EMBL/GenBank/DDBJ whole genome shotgun (WGS) entry which is preliminary data.</text>
</comment>
<proteinExistence type="predicted"/>
<dbReference type="PANTHER" id="PTHR13343:SF17">
    <property type="entry name" value="CELLULAR REPRESSOR OF E1A-STIMULATED GENES, ISOFORM A"/>
    <property type="match status" value="1"/>
</dbReference>